<name>A0AAN9XKG8_PSOTE</name>
<organism evidence="1 2">
    <name type="scientific">Psophocarpus tetragonolobus</name>
    <name type="common">Winged bean</name>
    <name type="synonym">Dolichos tetragonolobus</name>
    <dbReference type="NCBI Taxonomy" id="3891"/>
    <lineage>
        <taxon>Eukaryota</taxon>
        <taxon>Viridiplantae</taxon>
        <taxon>Streptophyta</taxon>
        <taxon>Embryophyta</taxon>
        <taxon>Tracheophyta</taxon>
        <taxon>Spermatophyta</taxon>
        <taxon>Magnoliopsida</taxon>
        <taxon>eudicotyledons</taxon>
        <taxon>Gunneridae</taxon>
        <taxon>Pentapetalae</taxon>
        <taxon>rosids</taxon>
        <taxon>fabids</taxon>
        <taxon>Fabales</taxon>
        <taxon>Fabaceae</taxon>
        <taxon>Papilionoideae</taxon>
        <taxon>50 kb inversion clade</taxon>
        <taxon>NPAAA clade</taxon>
        <taxon>indigoferoid/millettioid clade</taxon>
        <taxon>Phaseoleae</taxon>
        <taxon>Psophocarpus</taxon>
    </lineage>
</organism>
<dbReference type="AlphaFoldDB" id="A0AAN9XKG8"/>
<dbReference type="EMBL" id="JAYMYS010000004">
    <property type="protein sequence ID" value="KAK7395835.1"/>
    <property type="molecule type" value="Genomic_DNA"/>
</dbReference>
<evidence type="ECO:0000313" key="2">
    <source>
        <dbReference type="Proteomes" id="UP001386955"/>
    </source>
</evidence>
<reference evidence="1 2" key="1">
    <citation type="submission" date="2024-01" db="EMBL/GenBank/DDBJ databases">
        <title>The genomes of 5 underutilized Papilionoideae crops provide insights into root nodulation and disease resistanc.</title>
        <authorList>
            <person name="Jiang F."/>
        </authorList>
    </citation>
    <scope>NUCLEOTIDE SEQUENCE [LARGE SCALE GENOMIC DNA]</scope>
    <source>
        <strain evidence="1">DUOXIRENSHENG_FW03</strain>
        <tissue evidence="1">Leaves</tissue>
    </source>
</reference>
<comment type="caution">
    <text evidence="1">The sequence shown here is derived from an EMBL/GenBank/DDBJ whole genome shotgun (WGS) entry which is preliminary data.</text>
</comment>
<proteinExistence type="predicted"/>
<evidence type="ECO:0000313" key="1">
    <source>
        <dbReference type="EMBL" id="KAK7395835.1"/>
    </source>
</evidence>
<accession>A0AAN9XKG8</accession>
<keyword evidence="2" id="KW-1185">Reference proteome</keyword>
<protein>
    <submittedName>
        <fullName evidence="1">Uncharacterized protein</fullName>
    </submittedName>
</protein>
<sequence>MMMPCGVLVCCLNTKSNHRGSVISNCCFGTTKENGVEEFLSSKNDKSEYECYELEMMNVEIEAVIQAKSSHQGCIMRLFIHYKLLKIRGIA</sequence>
<gene>
    <name evidence="1" type="ORF">VNO78_16406</name>
</gene>
<dbReference type="Proteomes" id="UP001386955">
    <property type="component" value="Unassembled WGS sequence"/>
</dbReference>